<dbReference type="KEGG" id="tmu:101342511"/>
<evidence type="ECO:0000313" key="4">
    <source>
        <dbReference type="RefSeq" id="XP_012412108.1"/>
    </source>
</evidence>
<dbReference type="Proteomes" id="UP000248480">
    <property type="component" value="Unplaced"/>
</dbReference>
<keyword evidence="2" id="KW-0472">Membrane</keyword>
<evidence type="ECO:0000313" key="5">
    <source>
        <dbReference type="RefSeq" id="XP_023590597.1"/>
    </source>
</evidence>
<accession>A0A2Y9RG94</accession>
<gene>
    <name evidence="4 5 6" type="primary">CUNH1orf162</name>
</gene>
<dbReference type="PANTHER" id="PTHR37997">
    <property type="entry name" value="TRANSMEMBRANE PROTEIN C1ORF162"/>
    <property type="match status" value="1"/>
</dbReference>
<feature type="transmembrane region" description="Helical" evidence="2">
    <location>
        <begin position="39"/>
        <end position="64"/>
    </location>
</feature>
<evidence type="ECO:0000313" key="3">
    <source>
        <dbReference type="Proteomes" id="UP000248480"/>
    </source>
</evidence>
<protein>
    <submittedName>
        <fullName evidence="4 5">Transmembrane protein C1orf162 homolog</fullName>
    </submittedName>
</protein>
<sequence>MGQSFPKSEPNHGHQDTPSTTAPVTSSPPFPDASPNKELLHLILAFFAGVLLTLLLMAFVFLIIKSYKKCHSSPQALDPHSDSPAKLLDIPGESLTHASMTFKTSEAKSNHLTENHSADSDPIVYAQIKVTN</sequence>
<keyword evidence="3" id="KW-1185">Reference proteome</keyword>
<evidence type="ECO:0000256" key="2">
    <source>
        <dbReference type="SAM" id="Phobius"/>
    </source>
</evidence>
<organism evidence="3 6">
    <name type="scientific">Trichechus manatus latirostris</name>
    <name type="common">Florida manatee</name>
    <dbReference type="NCBI Taxonomy" id="127582"/>
    <lineage>
        <taxon>Eukaryota</taxon>
        <taxon>Metazoa</taxon>
        <taxon>Chordata</taxon>
        <taxon>Craniata</taxon>
        <taxon>Vertebrata</taxon>
        <taxon>Euteleostomi</taxon>
        <taxon>Mammalia</taxon>
        <taxon>Eutheria</taxon>
        <taxon>Afrotheria</taxon>
        <taxon>Sirenia</taxon>
        <taxon>Trichechidae</taxon>
        <taxon>Trichechus</taxon>
    </lineage>
</organism>
<keyword evidence="2" id="KW-1133">Transmembrane helix</keyword>
<dbReference type="AlphaFoldDB" id="A0A2Y9RG94"/>
<dbReference type="RefSeq" id="XP_023590598.1">
    <property type="nucleotide sequence ID" value="XM_023734830.1"/>
</dbReference>
<evidence type="ECO:0000256" key="1">
    <source>
        <dbReference type="SAM" id="MobiDB-lite"/>
    </source>
</evidence>
<dbReference type="InterPro" id="IPR037763">
    <property type="entry name" value="C1orf162"/>
</dbReference>
<dbReference type="GeneID" id="101342511"/>
<dbReference type="RefSeq" id="XP_023590597.1">
    <property type="nucleotide sequence ID" value="XM_023734829.1"/>
</dbReference>
<dbReference type="OrthoDB" id="9451692at2759"/>
<dbReference type="RefSeq" id="XP_012412108.1">
    <property type="nucleotide sequence ID" value="XM_012556654.2"/>
</dbReference>
<dbReference type="STRING" id="127582.A0A2Y9RG94"/>
<proteinExistence type="predicted"/>
<keyword evidence="2 4" id="KW-0812">Transmembrane</keyword>
<dbReference type="CTD" id="120495909"/>
<reference evidence="4 5" key="1">
    <citation type="submission" date="2025-04" db="UniProtKB">
        <authorList>
            <consortium name="RefSeq"/>
        </authorList>
    </citation>
    <scope>IDENTIFICATION</scope>
</reference>
<evidence type="ECO:0000313" key="6">
    <source>
        <dbReference type="RefSeq" id="XP_023590598.1"/>
    </source>
</evidence>
<dbReference type="PANTHER" id="PTHR37997:SF1">
    <property type="entry name" value="TRANSMEMBRANE PROTEIN C1ORF162"/>
    <property type="match status" value="1"/>
</dbReference>
<feature type="region of interest" description="Disordered" evidence="1">
    <location>
        <begin position="1"/>
        <end position="31"/>
    </location>
</feature>
<name>A0A2Y9RG94_TRIMA</name>